<evidence type="ECO:0000256" key="1">
    <source>
        <dbReference type="ARBA" id="ARBA00057242"/>
    </source>
</evidence>
<evidence type="ECO:0000259" key="4">
    <source>
        <dbReference type="Pfam" id="PF13614"/>
    </source>
</evidence>
<comment type="function">
    <text evidence="1">Involved in chromosome partition. Localize to both poles of the predivisional cell following completion of DNA replication.</text>
</comment>
<dbReference type="SUPFAM" id="SSF52540">
    <property type="entry name" value="P-loop containing nucleoside triphosphate hydrolases"/>
    <property type="match status" value="1"/>
</dbReference>
<dbReference type="InterPro" id="IPR027417">
    <property type="entry name" value="P-loop_NTPase"/>
</dbReference>
<dbReference type="Gene3D" id="3.40.50.300">
    <property type="entry name" value="P-loop containing nucleotide triphosphate hydrolases"/>
    <property type="match status" value="1"/>
</dbReference>
<dbReference type="EMBL" id="VHSH01000004">
    <property type="protein sequence ID" value="TQV79974.1"/>
    <property type="molecule type" value="Genomic_DNA"/>
</dbReference>
<proteinExistence type="predicted"/>
<feature type="compositionally biased region" description="Low complexity" evidence="3">
    <location>
        <begin position="262"/>
        <end position="274"/>
    </location>
</feature>
<feature type="domain" description="AAA" evidence="4">
    <location>
        <begin position="6"/>
        <end position="181"/>
    </location>
</feature>
<dbReference type="PANTHER" id="PTHR13696:SF52">
    <property type="entry name" value="PARA FAMILY PROTEIN CT_582"/>
    <property type="match status" value="1"/>
</dbReference>
<dbReference type="OrthoDB" id="9815116at2"/>
<dbReference type="InterPro" id="IPR025669">
    <property type="entry name" value="AAA_dom"/>
</dbReference>
<evidence type="ECO:0000256" key="3">
    <source>
        <dbReference type="SAM" id="MobiDB-lite"/>
    </source>
</evidence>
<evidence type="ECO:0000313" key="5">
    <source>
        <dbReference type="EMBL" id="TQV79974.1"/>
    </source>
</evidence>
<comment type="caution">
    <text evidence="5">The sequence shown here is derived from an EMBL/GenBank/DDBJ whole genome shotgun (WGS) entry which is preliminary data.</text>
</comment>
<dbReference type="Pfam" id="PF13614">
    <property type="entry name" value="AAA_31"/>
    <property type="match status" value="1"/>
</dbReference>
<accession>A0A545TRX6</accession>
<evidence type="ECO:0000256" key="2">
    <source>
        <dbReference type="ARBA" id="ARBA00074747"/>
    </source>
</evidence>
<dbReference type="InterPro" id="IPR050678">
    <property type="entry name" value="DNA_Partitioning_ATPase"/>
</dbReference>
<dbReference type="PANTHER" id="PTHR13696">
    <property type="entry name" value="P-LOOP CONTAINING NUCLEOSIDE TRIPHOSPHATE HYDROLASE"/>
    <property type="match status" value="1"/>
</dbReference>
<dbReference type="Proteomes" id="UP000315252">
    <property type="component" value="Unassembled WGS sequence"/>
</dbReference>
<dbReference type="AlphaFoldDB" id="A0A545TRX6"/>
<feature type="region of interest" description="Disordered" evidence="3">
    <location>
        <begin position="258"/>
        <end position="293"/>
    </location>
</feature>
<organism evidence="5 6">
    <name type="scientific">Denitrobaculum tricleocarpae</name>
    <dbReference type="NCBI Taxonomy" id="2591009"/>
    <lineage>
        <taxon>Bacteria</taxon>
        <taxon>Pseudomonadati</taxon>
        <taxon>Pseudomonadota</taxon>
        <taxon>Alphaproteobacteria</taxon>
        <taxon>Rhodospirillales</taxon>
        <taxon>Rhodospirillaceae</taxon>
        <taxon>Denitrobaculum</taxon>
    </lineage>
</organism>
<name>A0A545TRX6_9PROT</name>
<sequence>MSSGPRVLAIANQKGGVGKTTTAVNLATALAACKKRVLIIDMDPQGNASTGLGVAPDRRARSIYHVLMDGTPVKDVVIETAVPGMAVVPSGVDLSGAELELVNADRREYRLRDGLESLFGDYDYVLIDCPPALGLLTLNAFVASDAVLVPLQAEFYALEGLSHLLRTVERVKRGLNPKLEIQGIVLTMFDRRNNLCDMVAEDVRKHLGDVVYETMIPRNVRVSEAPSHGKPVLLYDMKCAGSQSYIRLAGEILRREKGSAVPGSGIPHSSSISGARASRPEAPSPLGAAAAVKPIAPRPMVTATQGDKDPVATAIANSKRFGSALASGIGTAPAELPRR</sequence>
<keyword evidence="6" id="KW-1185">Reference proteome</keyword>
<dbReference type="CDD" id="cd02042">
    <property type="entry name" value="ParAB_family"/>
    <property type="match status" value="1"/>
</dbReference>
<dbReference type="FunFam" id="3.40.50.300:FF:000285">
    <property type="entry name" value="Sporulation initiation inhibitor Soj"/>
    <property type="match status" value="1"/>
</dbReference>
<reference evidence="5 6" key="1">
    <citation type="submission" date="2019-06" db="EMBL/GenBank/DDBJ databases">
        <title>Whole genome sequence for Rhodospirillaceae sp. R148.</title>
        <authorList>
            <person name="Wang G."/>
        </authorList>
    </citation>
    <scope>NUCLEOTIDE SEQUENCE [LARGE SCALE GENOMIC DNA]</scope>
    <source>
        <strain evidence="5 6">R148</strain>
    </source>
</reference>
<gene>
    <name evidence="5" type="ORF">FKG95_14100</name>
</gene>
<protein>
    <recommendedName>
        <fullName evidence="2">Chromosome partitioning protein ParA</fullName>
    </recommendedName>
</protein>
<dbReference type="PROSITE" id="PS51257">
    <property type="entry name" value="PROKAR_LIPOPROTEIN"/>
    <property type="match status" value="1"/>
</dbReference>
<evidence type="ECO:0000313" key="6">
    <source>
        <dbReference type="Proteomes" id="UP000315252"/>
    </source>
</evidence>